<dbReference type="InterPro" id="IPR004992">
    <property type="entry name" value="EutN_CcmL"/>
</dbReference>
<comment type="caution">
    <text evidence="3">The sequence shown here is derived from an EMBL/GenBank/DDBJ whole genome shotgun (WGS) entry which is preliminary data.</text>
</comment>
<dbReference type="PANTHER" id="PTHR36539">
    <property type="entry name" value="ETHANOLAMINE UTILIZATION PROTEIN EUTN"/>
    <property type="match status" value="1"/>
</dbReference>
<sequence>MNLVRIDGTITATACHPSMRGFRTVICQPIDETGAAAGDPILAIDTHGAALHQRAILSTDGSTTRQMVRDPRSPLRNLIIGIADANEKTRK</sequence>
<dbReference type="PROSITE" id="PS51932">
    <property type="entry name" value="BMV"/>
    <property type="match status" value="1"/>
</dbReference>
<keyword evidence="2" id="KW-1283">Bacterial microcompartment</keyword>
<name>A0A178IC10_9BACT</name>
<protein>
    <submittedName>
        <fullName evidence="3">Ethanolamine utilization protein EutN</fullName>
    </submittedName>
</protein>
<keyword evidence="4" id="KW-1185">Reference proteome</keyword>
<gene>
    <name evidence="3" type="ORF">AW736_22395</name>
</gene>
<organism evidence="3 4">
    <name type="scientific">Termitidicoccus mucosus</name>
    <dbReference type="NCBI Taxonomy" id="1184151"/>
    <lineage>
        <taxon>Bacteria</taxon>
        <taxon>Pseudomonadati</taxon>
        <taxon>Verrucomicrobiota</taxon>
        <taxon>Opitutia</taxon>
        <taxon>Opitutales</taxon>
        <taxon>Opitutaceae</taxon>
        <taxon>Termitidicoccus</taxon>
    </lineage>
</organism>
<dbReference type="Gene3D" id="2.40.50.220">
    <property type="entry name" value="EutN/Ccml"/>
    <property type="match status" value="1"/>
</dbReference>
<dbReference type="InterPro" id="IPR036677">
    <property type="entry name" value="EutN_CcmL_sf"/>
</dbReference>
<comment type="subcellular location">
    <subcellularLocation>
        <location evidence="1">Bacterial microcompartment</location>
    </subcellularLocation>
</comment>
<dbReference type="AlphaFoldDB" id="A0A178IC10"/>
<dbReference type="OrthoDB" id="196195at2"/>
<dbReference type="Proteomes" id="UP000078486">
    <property type="component" value="Unassembled WGS sequence"/>
</dbReference>
<dbReference type="SUPFAM" id="SSF159133">
    <property type="entry name" value="EutN/CcmL-like"/>
    <property type="match status" value="1"/>
</dbReference>
<dbReference type="RefSeq" id="WP_068772531.1">
    <property type="nucleotide sequence ID" value="NZ_CP109796.1"/>
</dbReference>
<proteinExistence type="predicted"/>
<accession>A0A178IC10</accession>
<dbReference type="EMBL" id="LRRQ01000168">
    <property type="protein sequence ID" value="OAM87554.1"/>
    <property type="molecule type" value="Genomic_DNA"/>
</dbReference>
<evidence type="ECO:0000256" key="1">
    <source>
        <dbReference type="ARBA" id="ARBA00024322"/>
    </source>
</evidence>
<dbReference type="GO" id="GO:0031469">
    <property type="term" value="C:bacterial microcompartment"/>
    <property type="evidence" value="ECO:0007669"/>
    <property type="project" value="UniProtKB-SubCell"/>
</dbReference>
<reference evidence="3 4" key="1">
    <citation type="submission" date="2016-01" db="EMBL/GenBank/DDBJ databases">
        <title>High potential of lignocellulose degradation of a new Verrucomicrobia species.</title>
        <authorList>
            <person name="Wang Y."/>
            <person name="Shi Y."/>
            <person name="Qiu Z."/>
            <person name="Liu S."/>
            <person name="Yang H."/>
        </authorList>
    </citation>
    <scope>NUCLEOTIDE SEQUENCE [LARGE SCALE GENOMIC DNA]</scope>
    <source>
        <strain evidence="3 4">TSB47</strain>
    </source>
</reference>
<evidence type="ECO:0000313" key="3">
    <source>
        <dbReference type="EMBL" id="OAM87554.1"/>
    </source>
</evidence>
<dbReference type="STRING" id="1184151.AW736_22395"/>
<evidence type="ECO:0000313" key="4">
    <source>
        <dbReference type="Proteomes" id="UP000078486"/>
    </source>
</evidence>
<evidence type="ECO:0000256" key="2">
    <source>
        <dbReference type="ARBA" id="ARBA00024446"/>
    </source>
</evidence>
<dbReference type="Pfam" id="PF03319">
    <property type="entry name" value="EutN_CcmL"/>
    <property type="match status" value="1"/>
</dbReference>